<sequence length="283" mass="31808">MSNFADFSIGLYEKALPTALSWQERFEQAGRAGYDFVEFSVDDSDARLAKLEWSDAERSEFRIQAKASGLFVPTMALSGNHRFPIGSEDEAVRTHAMEILDKAIGLASDLGIRLIQVAGYDELEDRPGTERTAARYAENLDKSLRIAQKRGVMLAIENMGVPFMDSIRKVMNYVEMFNTPYLQVYADIGNSYAMGQDVEADIESARGHIAAMHIKDTKPGIVRNIPFGEGTVDFPKCFRKIENIGYTGLFVLEMWAGERADTFDEIKSSLEFVKNHMKTVWSD</sequence>
<reference evidence="4 5" key="1">
    <citation type="submission" date="2022-12" db="EMBL/GenBank/DDBJ databases">
        <title>Metagenome assembled genome from gulf of manar.</title>
        <authorList>
            <person name="Kohli P."/>
            <person name="Pk S."/>
            <person name="Venkata Ramana C."/>
            <person name="Sasikala C."/>
        </authorList>
    </citation>
    <scope>NUCLEOTIDE SEQUENCE [LARGE SCALE GENOMIC DNA]</scope>
    <source>
        <strain evidence="4">JB008</strain>
    </source>
</reference>
<evidence type="ECO:0000313" key="4">
    <source>
        <dbReference type="EMBL" id="MDC7226279.1"/>
    </source>
</evidence>
<dbReference type="GO" id="GO:0019852">
    <property type="term" value="P:L-ascorbic acid metabolic process"/>
    <property type="evidence" value="ECO:0007669"/>
    <property type="project" value="TreeGrafter"/>
</dbReference>
<proteinExistence type="predicted"/>
<dbReference type="InterPro" id="IPR036237">
    <property type="entry name" value="Xyl_isomerase-like_sf"/>
</dbReference>
<gene>
    <name evidence="4" type="ORF">PQJ61_05905</name>
</gene>
<dbReference type="AlphaFoldDB" id="A0AAJ1MNC1"/>
<name>A0AAJ1MNC1_9SPIO</name>
<evidence type="ECO:0000256" key="1">
    <source>
        <dbReference type="ARBA" id="ARBA00023235"/>
    </source>
</evidence>
<dbReference type="NCBIfam" id="NF009689">
    <property type="entry name" value="PRK13210.1"/>
    <property type="match status" value="1"/>
</dbReference>
<feature type="domain" description="Xylose isomerase-like TIM barrel" evidence="3">
    <location>
        <begin position="26"/>
        <end position="275"/>
    </location>
</feature>
<dbReference type="Proteomes" id="UP001221217">
    <property type="component" value="Unassembled WGS sequence"/>
</dbReference>
<dbReference type="GO" id="GO:0034015">
    <property type="term" value="F:L-ribulose-5-phosphate 3-epimerase activity"/>
    <property type="evidence" value="ECO:0007669"/>
    <property type="project" value="TreeGrafter"/>
</dbReference>
<dbReference type="InterPro" id="IPR013022">
    <property type="entry name" value="Xyl_isomerase-like_TIM-brl"/>
</dbReference>
<dbReference type="InterPro" id="IPR050417">
    <property type="entry name" value="Sugar_Epim/Isomerase"/>
</dbReference>
<dbReference type="EMBL" id="JAQQAL010000011">
    <property type="protein sequence ID" value="MDC7226279.1"/>
    <property type="molecule type" value="Genomic_DNA"/>
</dbReference>
<dbReference type="InterPro" id="IPR004560">
    <property type="entry name" value="L-Ru-5P_3-Epase"/>
</dbReference>
<comment type="caution">
    <text evidence="4">The sequence shown here is derived from an EMBL/GenBank/DDBJ whole genome shotgun (WGS) entry which is preliminary data.</text>
</comment>
<dbReference type="NCBIfam" id="TIGR00542">
    <property type="entry name" value="hxl6Piso_put"/>
    <property type="match status" value="1"/>
</dbReference>
<dbReference type="PANTHER" id="PTHR43489">
    <property type="entry name" value="ISOMERASE"/>
    <property type="match status" value="1"/>
</dbReference>
<dbReference type="Pfam" id="PF01261">
    <property type="entry name" value="AP_endonuc_2"/>
    <property type="match status" value="1"/>
</dbReference>
<evidence type="ECO:0000256" key="2">
    <source>
        <dbReference type="NCBIfam" id="TIGR00542"/>
    </source>
</evidence>
<accession>A0AAJ1MNC1</accession>
<dbReference type="SUPFAM" id="SSF51658">
    <property type="entry name" value="Xylose isomerase-like"/>
    <property type="match status" value="1"/>
</dbReference>
<protein>
    <recommendedName>
        <fullName evidence="2">L-ribulose-5-phosphate 3-epimerase</fullName>
    </recommendedName>
</protein>
<keyword evidence="1 4" id="KW-0413">Isomerase</keyword>
<dbReference type="GO" id="GO:0016861">
    <property type="term" value="F:intramolecular oxidoreductase activity, interconverting aldoses and ketoses"/>
    <property type="evidence" value="ECO:0007669"/>
    <property type="project" value="InterPro"/>
</dbReference>
<evidence type="ECO:0000313" key="5">
    <source>
        <dbReference type="Proteomes" id="UP001221217"/>
    </source>
</evidence>
<organism evidence="4 5">
    <name type="scientific">Candidatus Thalassospirochaeta sargassi</name>
    <dbReference type="NCBI Taxonomy" id="3119039"/>
    <lineage>
        <taxon>Bacteria</taxon>
        <taxon>Pseudomonadati</taxon>
        <taxon>Spirochaetota</taxon>
        <taxon>Spirochaetia</taxon>
        <taxon>Spirochaetales</taxon>
        <taxon>Spirochaetaceae</taxon>
        <taxon>Candidatus Thalassospirochaeta</taxon>
    </lineage>
</organism>
<evidence type="ECO:0000259" key="3">
    <source>
        <dbReference type="Pfam" id="PF01261"/>
    </source>
</evidence>
<dbReference type="Gene3D" id="3.20.20.150">
    <property type="entry name" value="Divalent-metal-dependent TIM barrel enzymes"/>
    <property type="match status" value="1"/>
</dbReference>
<dbReference type="PANTHER" id="PTHR43489:SF1">
    <property type="entry name" value="L-RIBULOSE-5-PHOSPHATE 3-EPIMERASE SGBU-RELATED"/>
    <property type="match status" value="1"/>
</dbReference>